<evidence type="ECO:0000313" key="2">
    <source>
        <dbReference type="Proteomes" id="UP001307889"/>
    </source>
</evidence>
<proteinExistence type="predicted"/>
<evidence type="ECO:0000313" key="1">
    <source>
        <dbReference type="EMBL" id="BET01439.1"/>
    </source>
</evidence>
<name>A0ABN7BAZ5_9HEMI</name>
<gene>
    <name evidence="1" type="ORF">NTJ_14255</name>
</gene>
<dbReference type="Proteomes" id="UP001307889">
    <property type="component" value="Chromosome 13"/>
</dbReference>
<organism evidence="1 2">
    <name type="scientific">Nesidiocoris tenuis</name>
    <dbReference type="NCBI Taxonomy" id="355587"/>
    <lineage>
        <taxon>Eukaryota</taxon>
        <taxon>Metazoa</taxon>
        <taxon>Ecdysozoa</taxon>
        <taxon>Arthropoda</taxon>
        <taxon>Hexapoda</taxon>
        <taxon>Insecta</taxon>
        <taxon>Pterygota</taxon>
        <taxon>Neoptera</taxon>
        <taxon>Paraneoptera</taxon>
        <taxon>Hemiptera</taxon>
        <taxon>Heteroptera</taxon>
        <taxon>Panheteroptera</taxon>
        <taxon>Cimicomorpha</taxon>
        <taxon>Miridae</taxon>
        <taxon>Dicyphina</taxon>
        <taxon>Nesidiocoris</taxon>
    </lineage>
</organism>
<reference evidence="1 2" key="1">
    <citation type="submission" date="2023-09" db="EMBL/GenBank/DDBJ databases">
        <title>Nesidiocoris tenuis whole genome shotgun sequence.</title>
        <authorList>
            <person name="Shibata T."/>
            <person name="Shimoda M."/>
            <person name="Kobayashi T."/>
            <person name="Uehara T."/>
        </authorList>
    </citation>
    <scope>NUCLEOTIDE SEQUENCE [LARGE SCALE GENOMIC DNA]</scope>
    <source>
        <strain evidence="1 2">Japan</strain>
    </source>
</reference>
<sequence>MPSEKPCELQHEKWQPLLQKNLTITLKLVLVKVSDGKTRPTPMGLHLSVELLKLQKVEVQPPNQNMRPSPYAKFLE</sequence>
<accession>A0ABN7BAZ5</accession>
<protein>
    <submittedName>
        <fullName evidence="1">PDZ domain (Also known as DHR or GLGF)</fullName>
    </submittedName>
</protein>
<dbReference type="EMBL" id="AP028921">
    <property type="protein sequence ID" value="BET01439.1"/>
    <property type="molecule type" value="Genomic_DNA"/>
</dbReference>
<keyword evidence="2" id="KW-1185">Reference proteome</keyword>